<dbReference type="SUPFAM" id="SSF89260">
    <property type="entry name" value="Collagen-binding domain"/>
    <property type="match status" value="1"/>
</dbReference>
<feature type="signal peptide" evidence="1">
    <location>
        <begin position="1"/>
        <end position="26"/>
    </location>
</feature>
<evidence type="ECO:0000256" key="1">
    <source>
        <dbReference type="SAM" id="SignalP"/>
    </source>
</evidence>
<feature type="chain" id="PRO_5047055533" evidence="1">
    <location>
        <begin position="27"/>
        <end position="132"/>
    </location>
</feature>
<name>A0ABS9P9G5_9GAMM</name>
<proteinExistence type="predicted"/>
<accession>A0ABS9P9G5</accession>
<gene>
    <name evidence="2" type="ORF">HOP52_10190</name>
</gene>
<sequence>MKSTMKIAAAVMTAALALGVASQASAMSFDLNNGYSSSQAVGGKDHYILQVQSPTRIEVASQAFIPTETAHIHVRAVLRDDNGSLVTMASRQGNNFVLDRQVQPGTYTLEVESWNTSAKQQGANRYQLHADF</sequence>
<keyword evidence="1" id="KW-0732">Signal</keyword>
<evidence type="ECO:0000313" key="3">
    <source>
        <dbReference type="Proteomes" id="UP000814385"/>
    </source>
</evidence>
<dbReference type="Gene3D" id="2.60.120.380">
    <property type="match status" value="1"/>
</dbReference>
<dbReference type="Proteomes" id="UP000814385">
    <property type="component" value="Unassembled WGS sequence"/>
</dbReference>
<organism evidence="2 3">
    <name type="scientific">Billgrantia campisalis</name>
    <dbReference type="NCBI Taxonomy" id="74661"/>
    <lineage>
        <taxon>Bacteria</taxon>
        <taxon>Pseudomonadati</taxon>
        <taxon>Pseudomonadota</taxon>
        <taxon>Gammaproteobacteria</taxon>
        <taxon>Oceanospirillales</taxon>
        <taxon>Halomonadaceae</taxon>
        <taxon>Billgrantia</taxon>
    </lineage>
</organism>
<keyword evidence="3" id="KW-1185">Reference proteome</keyword>
<comment type="caution">
    <text evidence="2">The sequence shown here is derived from an EMBL/GenBank/DDBJ whole genome shotgun (WGS) entry which is preliminary data.</text>
</comment>
<protein>
    <submittedName>
        <fullName evidence="2">Uncharacterized protein</fullName>
    </submittedName>
</protein>
<dbReference type="RefSeq" id="WP_238977274.1">
    <property type="nucleotide sequence ID" value="NZ_JABFUC010000007.1"/>
</dbReference>
<dbReference type="EMBL" id="JABFUC010000007">
    <property type="protein sequence ID" value="MCG6658124.1"/>
    <property type="molecule type" value="Genomic_DNA"/>
</dbReference>
<evidence type="ECO:0000313" key="2">
    <source>
        <dbReference type="EMBL" id="MCG6658124.1"/>
    </source>
</evidence>
<reference evidence="2 3" key="1">
    <citation type="submission" date="2020-05" db="EMBL/GenBank/DDBJ databases">
        <title>Comparative genomic analysis of denitrifying bacteria from Halomonas genus.</title>
        <authorList>
            <person name="Wang L."/>
            <person name="Shao Z."/>
        </authorList>
    </citation>
    <scope>NUCLEOTIDE SEQUENCE [LARGE SCALE GENOMIC DNA]</scope>
    <source>
        <strain evidence="2 3">A4</strain>
    </source>
</reference>